<sequence>MMLAMRSIAGIVLCVLLPGVSGVVYGVDMRAAAGAAPELAGEVIAVQRFSATEVLQPLGSARGERHDPWLGRDKFLHWAVSALLYGSSYHFGVSRLGMEPDTAAWAAAAGTLSVGAAKELYDHYDGRFFSWRDMVANTVGAGTGYLLFAFGL</sequence>
<accession>H9UMG8</accession>
<protein>
    <submittedName>
        <fullName evidence="1">Putative periplasmic lipoprotein</fullName>
    </submittedName>
</protein>
<dbReference type="Proteomes" id="UP000007383">
    <property type="component" value="Chromosome"/>
</dbReference>
<proteinExistence type="predicted"/>
<keyword evidence="1" id="KW-0449">Lipoprotein</keyword>
<dbReference type="KEGG" id="sfc:Spiaf_2685"/>
<dbReference type="AlphaFoldDB" id="H9UMG8"/>
<name>H9UMG8_SPIAZ</name>
<dbReference type="OrthoDB" id="9803535at2"/>
<evidence type="ECO:0000313" key="1">
    <source>
        <dbReference type="EMBL" id="AFG38711.1"/>
    </source>
</evidence>
<organism evidence="1 2">
    <name type="scientific">Spirochaeta africana (strain ATCC 700263 / DSM 8902 / Z-7692)</name>
    <dbReference type="NCBI Taxonomy" id="889378"/>
    <lineage>
        <taxon>Bacteria</taxon>
        <taxon>Pseudomonadati</taxon>
        <taxon>Spirochaetota</taxon>
        <taxon>Spirochaetia</taxon>
        <taxon>Spirochaetales</taxon>
        <taxon>Spirochaetaceae</taxon>
        <taxon>Spirochaeta</taxon>
    </lineage>
</organism>
<evidence type="ECO:0000313" key="2">
    <source>
        <dbReference type="Proteomes" id="UP000007383"/>
    </source>
</evidence>
<keyword evidence="2" id="KW-1185">Reference proteome</keyword>
<dbReference type="EMBL" id="CP003282">
    <property type="protein sequence ID" value="AFG38711.1"/>
    <property type="molecule type" value="Genomic_DNA"/>
</dbReference>
<dbReference type="InterPro" id="IPR018736">
    <property type="entry name" value="DUF2279_periplasmic_lipo"/>
</dbReference>
<dbReference type="RefSeq" id="WP_014456693.1">
    <property type="nucleotide sequence ID" value="NC_017098.1"/>
</dbReference>
<gene>
    <name evidence="1" type="ordered locus">Spiaf_2685</name>
</gene>
<dbReference type="HOGENOM" id="CLU_1721193_0_0_12"/>
<dbReference type="PATRIC" id="fig|889378.3.peg.2659"/>
<reference evidence="2" key="1">
    <citation type="journal article" date="2013" name="Stand. Genomic Sci.">
        <title>Complete genome sequence of the halophilic bacterium Spirochaeta africana type strain (Z-7692(T)) from the alkaline Lake Magadi in the East African Rift.</title>
        <authorList>
            <person name="Liolos K."/>
            <person name="Abt B."/>
            <person name="Scheuner C."/>
            <person name="Teshima H."/>
            <person name="Held B."/>
            <person name="Lapidus A."/>
            <person name="Nolan M."/>
            <person name="Lucas S."/>
            <person name="Deshpande S."/>
            <person name="Cheng J.F."/>
            <person name="Tapia R."/>
            <person name="Goodwin L.A."/>
            <person name="Pitluck S."/>
            <person name="Pagani I."/>
            <person name="Ivanova N."/>
            <person name="Mavromatis K."/>
            <person name="Mikhailova N."/>
            <person name="Huntemann M."/>
            <person name="Pati A."/>
            <person name="Chen A."/>
            <person name="Palaniappan K."/>
            <person name="Land M."/>
            <person name="Rohde M."/>
            <person name="Tindall B.J."/>
            <person name="Detter J.C."/>
            <person name="Goker M."/>
            <person name="Bristow J."/>
            <person name="Eisen J.A."/>
            <person name="Markowitz V."/>
            <person name="Hugenholtz P."/>
            <person name="Woyke T."/>
            <person name="Klenk H.P."/>
            <person name="Kyrpides N.C."/>
        </authorList>
    </citation>
    <scope>NUCLEOTIDE SEQUENCE</scope>
    <source>
        <strain evidence="2">ATCC 700263 / DSM 8902 / Z-7692</strain>
    </source>
</reference>
<dbReference type="Pfam" id="PF10043">
    <property type="entry name" value="DUF2279"/>
    <property type="match status" value="1"/>
</dbReference>